<feature type="binding site" evidence="10">
    <location>
        <begin position="221"/>
        <end position="227"/>
    </location>
    <ligand>
        <name>ATP</name>
        <dbReference type="ChEBI" id="CHEBI:30616"/>
    </ligand>
</feature>
<keyword evidence="6 9" id="KW-0658">Purine biosynthesis</keyword>
<dbReference type="Pfam" id="PF00958">
    <property type="entry name" value="GMP_synt_C"/>
    <property type="match status" value="1"/>
</dbReference>
<dbReference type="KEGG" id="sper:EW093_16285"/>
<dbReference type="NCBIfam" id="TIGR00884">
    <property type="entry name" value="guaA_Cterm"/>
    <property type="match status" value="1"/>
</dbReference>
<evidence type="ECO:0000313" key="13">
    <source>
        <dbReference type="Proteomes" id="UP000323824"/>
    </source>
</evidence>
<dbReference type="RefSeq" id="WP_149569412.1">
    <property type="nucleotide sequence ID" value="NZ_CP035807.1"/>
</dbReference>
<evidence type="ECO:0000313" key="12">
    <source>
        <dbReference type="EMBL" id="QEN06178.1"/>
    </source>
</evidence>
<evidence type="ECO:0000256" key="5">
    <source>
        <dbReference type="ARBA" id="ARBA00022749"/>
    </source>
</evidence>
<feature type="active site" description="Nucleophile" evidence="9">
    <location>
        <position position="80"/>
    </location>
</feature>
<dbReference type="SUPFAM" id="SSF52317">
    <property type="entry name" value="Class I glutamine amidotransferase-like"/>
    <property type="match status" value="1"/>
</dbReference>
<dbReference type="FunFam" id="3.40.50.880:FF:000001">
    <property type="entry name" value="GMP synthase [glutamine-hydrolyzing]"/>
    <property type="match status" value="1"/>
</dbReference>
<evidence type="ECO:0000256" key="2">
    <source>
        <dbReference type="ARBA" id="ARBA00005153"/>
    </source>
</evidence>
<evidence type="ECO:0000256" key="4">
    <source>
        <dbReference type="ARBA" id="ARBA00022741"/>
    </source>
</evidence>
<dbReference type="InterPro" id="IPR014729">
    <property type="entry name" value="Rossmann-like_a/b/a_fold"/>
</dbReference>
<dbReference type="EMBL" id="CP035807">
    <property type="protein sequence ID" value="QEN06178.1"/>
    <property type="molecule type" value="Genomic_DNA"/>
</dbReference>
<accession>A0A5C1QFI7</accession>
<keyword evidence="13" id="KW-1185">Reference proteome</keyword>
<dbReference type="CDD" id="cd01742">
    <property type="entry name" value="GATase1_GMP_Synthase"/>
    <property type="match status" value="1"/>
</dbReference>
<keyword evidence="3 9" id="KW-0436">Ligase</keyword>
<evidence type="ECO:0000256" key="3">
    <source>
        <dbReference type="ARBA" id="ARBA00022598"/>
    </source>
</evidence>
<reference evidence="12 13" key="1">
    <citation type="submission" date="2019-02" db="EMBL/GenBank/DDBJ databases">
        <authorList>
            <person name="Fomenkov A."/>
            <person name="Dubinina G."/>
            <person name="Grabovich M."/>
            <person name="Vincze T."/>
            <person name="Roberts R.J."/>
        </authorList>
    </citation>
    <scope>NUCLEOTIDE SEQUENCE [LARGE SCALE GENOMIC DNA]</scope>
    <source>
        <strain evidence="12 13">P</strain>
    </source>
</reference>
<evidence type="ECO:0000256" key="6">
    <source>
        <dbReference type="ARBA" id="ARBA00022755"/>
    </source>
</evidence>
<dbReference type="NCBIfam" id="TIGR00888">
    <property type="entry name" value="guaA_Nterm"/>
    <property type="match status" value="1"/>
</dbReference>
<evidence type="ECO:0000256" key="1">
    <source>
        <dbReference type="ARBA" id="ARBA00002332"/>
    </source>
</evidence>
<comment type="subunit">
    <text evidence="9">Homodimer.</text>
</comment>
<evidence type="ECO:0000256" key="10">
    <source>
        <dbReference type="PROSITE-ProRule" id="PRU00886"/>
    </source>
</evidence>
<comment type="catalytic activity">
    <reaction evidence="9">
        <text>XMP + L-glutamine + ATP + H2O = GMP + L-glutamate + AMP + diphosphate + 2 H(+)</text>
        <dbReference type="Rhea" id="RHEA:11680"/>
        <dbReference type="ChEBI" id="CHEBI:15377"/>
        <dbReference type="ChEBI" id="CHEBI:15378"/>
        <dbReference type="ChEBI" id="CHEBI:29985"/>
        <dbReference type="ChEBI" id="CHEBI:30616"/>
        <dbReference type="ChEBI" id="CHEBI:33019"/>
        <dbReference type="ChEBI" id="CHEBI:57464"/>
        <dbReference type="ChEBI" id="CHEBI:58115"/>
        <dbReference type="ChEBI" id="CHEBI:58359"/>
        <dbReference type="ChEBI" id="CHEBI:456215"/>
        <dbReference type="EC" id="6.3.5.2"/>
    </reaction>
</comment>
<gene>
    <name evidence="9 12" type="primary">guaA</name>
    <name evidence="12" type="ORF">EW093_16285</name>
</gene>
<evidence type="ECO:0000256" key="9">
    <source>
        <dbReference type="HAMAP-Rule" id="MF_00344"/>
    </source>
</evidence>
<dbReference type="Gene3D" id="3.40.50.620">
    <property type="entry name" value="HUPs"/>
    <property type="match status" value="1"/>
</dbReference>
<dbReference type="GO" id="GO:0005524">
    <property type="term" value="F:ATP binding"/>
    <property type="evidence" value="ECO:0007669"/>
    <property type="project" value="UniProtKB-UniRule"/>
</dbReference>
<dbReference type="Gene3D" id="3.30.300.10">
    <property type="match status" value="1"/>
</dbReference>
<feature type="active site" evidence="9">
    <location>
        <position position="169"/>
    </location>
</feature>
<evidence type="ECO:0000256" key="8">
    <source>
        <dbReference type="ARBA" id="ARBA00022962"/>
    </source>
</evidence>
<keyword evidence="8 9" id="KW-0315">Glutamine amidotransferase</keyword>
<evidence type="ECO:0000256" key="7">
    <source>
        <dbReference type="ARBA" id="ARBA00022840"/>
    </source>
</evidence>
<dbReference type="UniPathway" id="UPA00189">
    <property type="reaction ID" value="UER00296"/>
</dbReference>
<organism evidence="12 13">
    <name type="scientific">Thiospirochaeta perfilievii</name>
    <dbReference type="NCBI Taxonomy" id="252967"/>
    <lineage>
        <taxon>Bacteria</taxon>
        <taxon>Pseudomonadati</taxon>
        <taxon>Spirochaetota</taxon>
        <taxon>Spirochaetia</taxon>
        <taxon>Spirochaetales</taxon>
        <taxon>Spirochaetaceae</taxon>
        <taxon>Thiospirochaeta</taxon>
    </lineage>
</organism>
<dbReference type="GO" id="GO:0003921">
    <property type="term" value="F:GMP synthase activity"/>
    <property type="evidence" value="ECO:0007669"/>
    <property type="project" value="InterPro"/>
</dbReference>
<dbReference type="AlphaFoldDB" id="A0A5C1QFI7"/>
<dbReference type="EC" id="6.3.5.2" evidence="9"/>
<keyword evidence="7 9" id="KW-0067">ATP-binding</keyword>
<name>A0A5C1QFI7_9SPIO</name>
<dbReference type="FunFam" id="3.30.300.10:FF:000002">
    <property type="entry name" value="GMP synthase [glutamine-hydrolyzing]"/>
    <property type="match status" value="1"/>
</dbReference>
<dbReference type="PANTHER" id="PTHR11922">
    <property type="entry name" value="GMP SYNTHASE-RELATED"/>
    <property type="match status" value="1"/>
</dbReference>
<feature type="domain" description="GMPS ATP-PPase" evidence="11">
    <location>
        <begin position="194"/>
        <end position="391"/>
    </location>
</feature>
<dbReference type="Proteomes" id="UP000323824">
    <property type="component" value="Chromosome"/>
</dbReference>
<dbReference type="CDD" id="cd01997">
    <property type="entry name" value="GMP_synthase_C"/>
    <property type="match status" value="1"/>
</dbReference>
<dbReference type="GO" id="GO:0005829">
    <property type="term" value="C:cytosol"/>
    <property type="evidence" value="ECO:0007669"/>
    <property type="project" value="TreeGrafter"/>
</dbReference>
<dbReference type="PROSITE" id="PS51273">
    <property type="entry name" value="GATASE_TYPE_1"/>
    <property type="match status" value="1"/>
</dbReference>
<comment type="function">
    <text evidence="1 9">Catalyzes the synthesis of GMP from XMP.</text>
</comment>
<dbReference type="InterPro" id="IPR029062">
    <property type="entry name" value="Class_I_gatase-like"/>
</dbReference>
<dbReference type="PROSITE" id="PS51553">
    <property type="entry name" value="GMPS_ATP_PPASE"/>
    <property type="match status" value="1"/>
</dbReference>
<dbReference type="InterPro" id="IPR001674">
    <property type="entry name" value="GMP_synth_C"/>
</dbReference>
<dbReference type="InterPro" id="IPR025777">
    <property type="entry name" value="GMPS_ATP_PPase_dom"/>
</dbReference>
<dbReference type="Pfam" id="PF00117">
    <property type="entry name" value="GATase"/>
    <property type="match status" value="1"/>
</dbReference>
<dbReference type="NCBIfam" id="NF000848">
    <property type="entry name" value="PRK00074.1"/>
    <property type="match status" value="1"/>
</dbReference>
<protein>
    <recommendedName>
        <fullName evidence="9">GMP synthase [glutamine-hydrolyzing]</fullName>
        <ecNumber evidence="9">6.3.5.2</ecNumber>
    </recommendedName>
    <alternativeName>
        <fullName evidence="9">GMP synthetase</fullName>
    </alternativeName>
    <alternativeName>
        <fullName evidence="9">Glutamine amidotransferase</fullName>
    </alternativeName>
</protein>
<dbReference type="SUPFAM" id="SSF52402">
    <property type="entry name" value="Adenine nucleotide alpha hydrolases-like"/>
    <property type="match status" value="1"/>
</dbReference>
<sequence length="516" mass="57233">MDKILILDFGGQTCQLIARRIREFGVYTDIVPGDIELEEHLTDDVKGVILSGSPYSVYQDGAPVPDKKIFDLDVPLLGICYGLQRITYDLGGKVAPLATKEYGRSKISYQNKNDLFKDIPDGFVSWMSHGDSLDVLADGFTLTALSEHNLPASVCDVNRGIYGLQFHPEVTHCEFGTKILENFACGICGAKKEWSMETYIAKEGEKLRERVGDKEVLLLISGGVDSTVAGGLLLKTLDPNKVHFMYIDTGLMRKGESEEVSENLKKLGAKHLHLIDARDRFLGPLSGESDPEKKRKIIGNMFIEVQEDEIRSTLSGDYFLAQGTLYTDLIESGKGVGKNAQVIKSHHNVGCKAIEEKREAGLIIEPLEFLYKDEVRELGRILGISNTIVDRHPFPGPGLGIRIIGEVSKEKCDILRDADYIYVNELRKRGLYDKIWQAFSVLLPVKSVGVAGDARDYSYVLALRAVVSSDGMTADVYDFPMKDLLEISALITNSVKDIGRVTYDISSKPPATIEWE</sequence>
<dbReference type="InterPro" id="IPR017926">
    <property type="entry name" value="GATASE"/>
</dbReference>
<keyword evidence="4 9" id="KW-0547">Nucleotide-binding</keyword>
<feature type="active site" evidence="9">
    <location>
        <position position="167"/>
    </location>
</feature>
<dbReference type="Gene3D" id="3.40.50.880">
    <property type="match status" value="1"/>
</dbReference>
<dbReference type="InterPro" id="IPR004739">
    <property type="entry name" value="GMP_synth_GATase"/>
</dbReference>
<comment type="pathway">
    <text evidence="2 9">Purine metabolism; GMP biosynthesis; GMP from XMP (L-Gln route): step 1/1.</text>
</comment>
<reference evidence="12 13" key="2">
    <citation type="submission" date="2019-09" db="EMBL/GenBank/DDBJ databases">
        <title>Complete Genome Sequence and Methylome Analysis of free living Spirochaetas.</title>
        <authorList>
            <person name="Leshcheva N."/>
            <person name="Mikheeva N."/>
        </authorList>
    </citation>
    <scope>NUCLEOTIDE SEQUENCE [LARGE SCALE GENOMIC DNA]</scope>
    <source>
        <strain evidence="12 13">P</strain>
    </source>
</reference>
<evidence type="ECO:0000259" key="11">
    <source>
        <dbReference type="PROSITE" id="PS51553"/>
    </source>
</evidence>
<proteinExistence type="inferred from homology"/>
<dbReference type="HAMAP" id="MF_00344">
    <property type="entry name" value="GMP_synthase"/>
    <property type="match status" value="1"/>
</dbReference>
<dbReference type="InterPro" id="IPR022955">
    <property type="entry name" value="GMP_synthase"/>
</dbReference>
<dbReference type="PANTHER" id="PTHR11922:SF2">
    <property type="entry name" value="GMP SYNTHASE [GLUTAMINE-HYDROLYZING]"/>
    <property type="match status" value="1"/>
</dbReference>
<dbReference type="SUPFAM" id="SSF54810">
    <property type="entry name" value="GMP synthetase C-terminal dimerisation domain"/>
    <property type="match status" value="1"/>
</dbReference>
<dbReference type="OrthoDB" id="9802219at2"/>
<keyword evidence="5 9" id="KW-0332">GMP biosynthesis</keyword>